<dbReference type="GO" id="GO:0008318">
    <property type="term" value="F:protein prenyltransferase activity"/>
    <property type="evidence" value="ECO:0007669"/>
    <property type="project" value="InterPro"/>
</dbReference>
<proteinExistence type="inferred from homology"/>
<evidence type="ECO:0000256" key="4">
    <source>
        <dbReference type="ARBA" id="ARBA00022737"/>
    </source>
</evidence>
<dbReference type="PANTHER" id="PTHR11129">
    <property type="entry name" value="PROTEIN FARNESYLTRANSFERASE ALPHA SUBUNIT/RAB GERANYLGERANYL TRANSFERASE ALPHA SUBUNIT"/>
    <property type="match status" value="1"/>
</dbReference>
<dbReference type="KEGG" id="tva:4751889"/>
<evidence type="ECO:0000256" key="2">
    <source>
        <dbReference type="ARBA" id="ARBA00022602"/>
    </source>
</evidence>
<keyword evidence="4" id="KW-0677">Repeat</keyword>
<keyword evidence="2" id="KW-0637">Prenyltransferase</keyword>
<dbReference type="Proteomes" id="UP000001542">
    <property type="component" value="Unassembled WGS sequence"/>
</dbReference>
<dbReference type="OrthoDB" id="5358702at2759"/>
<reference evidence="5" key="2">
    <citation type="journal article" date="2007" name="Science">
        <title>Draft genome sequence of the sexually transmitted pathogen Trichomonas vaginalis.</title>
        <authorList>
            <person name="Carlton J.M."/>
            <person name="Hirt R.P."/>
            <person name="Silva J.C."/>
            <person name="Delcher A.L."/>
            <person name="Schatz M."/>
            <person name="Zhao Q."/>
            <person name="Wortman J.R."/>
            <person name="Bidwell S.L."/>
            <person name="Alsmark U.C.M."/>
            <person name="Besteiro S."/>
            <person name="Sicheritz-Ponten T."/>
            <person name="Noel C.J."/>
            <person name="Dacks J.B."/>
            <person name="Foster P.G."/>
            <person name="Simillion C."/>
            <person name="Van de Peer Y."/>
            <person name="Miranda-Saavedra D."/>
            <person name="Barton G.J."/>
            <person name="Westrop G.D."/>
            <person name="Mueller S."/>
            <person name="Dessi D."/>
            <person name="Fiori P.L."/>
            <person name="Ren Q."/>
            <person name="Paulsen I."/>
            <person name="Zhang H."/>
            <person name="Bastida-Corcuera F.D."/>
            <person name="Simoes-Barbosa A."/>
            <person name="Brown M.T."/>
            <person name="Hayes R.D."/>
            <person name="Mukherjee M."/>
            <person name="Okumura C.Y."/>
            <person name="Schneider R."/>
            <person name="Smith A.J."/>
            <person name="Vanacova S."/>
            <person name="Villalvazo M."/>
            <person name="Haas B.J."/>
            <person name="Pertea M."/>
            <person name="Feldblyum T.V."/>
            <person name="Utterback T.R."/>
            <person name="Shu C.L."/>
            <person name="Osoegawa K."/>
            <person name="de Jong P.J."/>
            <person name="Hrdy I."/>
            <person name="Horvathova L."/>
            <person name="Zubacova Z."/>
            <person name="Dolezal P."/>
            <person name="Malik S.B."/>
            <person name="Logsdon J.M. Jr."/>
            <person name="Henze K."/>
            <person name="Gupta A."/>
            <person name="Wang C.C."/>
            <person name="Dunne R.L."/>
            <person name="Upcroft J.A."/>
            <person name="Upcroft P."/>
            <person name="White O."/>
            <person name="Salzberg S.L."/>
            <person name="Tang P."/>
            <person name="Chiu C.-H."/>
            <person name="Lee Y.-S."/>
            <person name="Embley T.M."/>
            <person name="Coombs G.H."/>
            <person name="Mottram J.C."/>
            <person name="Tachezy J."/>
            <person name="Fraser-Liggett C.M."/>
            <person name="Johnson P.J."/>
        </authorList>
    </citation>
    <scope>NUCLEOTIDE SEQUENCE [LARGE SCALE GENOMIC DNA]</scope>
    <source>
        <strain evidence="5">G3</strain>
    </source>
</reference>
<dbReference type="VEuPathDB" id="TrichDB:TVAG_105800"/>
<dbReference type="SMR" id="A2FLR9"/>
<dbReference type="SUPFAM" id="SSF48439">
    <property type="entry name" value="Protein prenylyltransferase"/>
    <property type="match status" value="1"/>
</dbReference>
<keyword evidence="3" id="KW-0808">Transferase</keyword>
<keyword evidence="6" id="KW-1185">Reference proteome</keyword>
<name>A2FLR9_TRIV3</name>
<dbReference type="AlphaFoldDB" id="A2FLR9"/>
<dbReference type="VEuPathDB" id="TrichDB:TVAGG3_0515280"/>
<evidence type="ECO:0000313" key="5">
    <source>
        <dbReference type="EMBL" id="EAX94161.1"/>
    </source>
</evidence>
<accession>A2FLR9</accession>
<dbReference type="EMBL" id="DS113873">
    <property type="protein sequence ID" value="EAX94161.1"/>
    <property type="molecule type" value="Genomic_DNA"/>
</dbReference>
<dbReference type="InParanoid" id="A2FLR9"/>
<evidence type="ECO:0000256" key="1">
    <source>
        <dbReference type="ARBA" id="ARBA00006734"/>
    </source>
</evidence>
<dbReference type="InterPro" id="IPR002088">
    <property type="entry name" value="Prenyl_trans_a"/>
</dbReference>
<dbReference type="PANTHER" id="PTHR11129:SF3">
    <property type="entry name" value="PROTEIN PRENYLTRANSFERASE ALPHA SUBUNIT REPEAT-CONTAINING PROTEIN 1"/>
    <property type="match status" value="1"/>
</dbReference>
<dbReference type="GO" id="GO:0005737">
    <property type="term" value="C:cytoplasm"/>
    <property type="evidence" value="ECO:0000318"/>
    <property type="project" value="GO_Central"/>
</dbReference>
<protein>
    <recommendedName>
        <fullName evidence="7">Protein prenyltransferase alpha subunit repeat containing protein</fullName>
    </recommendedName>
</protein>
<comment type="similarity">
    <text evidence="1">Belongs to the protein prenyltransferase subunit alpha family.</text>
</comment>
<reference evidence="5" key="1">
    <citation type="submission" date="2006-10" db="EMBL/GenBank/DDBJ databases">
        <authorList>
            <person name="Amadeo P."/>
            <person name="Zhao Q."/>
            <person name="Wortman J."/>
            <person name="Fraser-Liggett C."/>
            <person name="Carlton J."/>
        </authorList>
    </citation>
    <scope>NUCLEOTIDE SEQUENCE</scope>
    <source>
        <strain evidence="5">G3</strain>
    </source>
</reference>
<evidence type="ECO:0000256" key="3">
    <source>
        <dbReference type="ARBA" id="ARBA00022679"/>
    </source>
</evidence>
<dbReference type="Gene3D" id="1.25.40.120">
    <property type="entry name" value="Protein prenylyltransferase"/>
    <property type="match status" value="1"/>
</dbReference>
<evidence type="ECO:0000313" key="6">
    <source>
        <dbReference type="Proteomes" id="UP000001542"/>
    </source>
</evidence>
<gene>
    <name evidence="5" type="ORF">TVAG_105800</name>
</gene>
<sequence>MNLNDFIDNALKVKSIEAVSDFYIQDSSGIVVSGDEMAISKTLLKELTRFSIVNIDSDADKASLIGVLIGSHDERPFIYRRKFNNQNIEEELHFCQIGLTVNPKCQGAFTRIRELLLINKNQSQITKHIEFCNFLTTKRERNYLLWSHRVWLYDTFSLETDEISWVSNWTKCHPSDSSAFAYYQHIMPKDTEFLQKELKQNTINLFEFPGHESLWSFRKFLLQSLSKSISVPSGWKHINNIHEDLILPEQLFGSQITDAYIELAQKFAVKLSLIPVEYDIPEKSEFNLLNENLIVQIALSDDYPTEFQAQQTAAKRYFRWIHAML</sequence>
<evidence type="ECO:0008006" key="7">
    <source>
        <dbReference type="Google" id="ProtNLM"/>
    </source>
</evidence>
<dbReference type="RefSeq" id="XP_001307091.1">
    <property type="nucleotide sequence ID" value="XM_001307090.1"/>
</dbReference>
<organism evidence="5 6">
    <name type="scientific">Trichomonas vaginalis (strain ATCC PRA-98 / G3)</name>
    <dbReference type="NCBI Taxonomy" id="412133"/>
    <lineage>
        <taxon>Eukaryota</taxon>
        <taxon>Metamonada</taxon>
        <taxon>Parabasalia</taxon>
        <taxon>Trichomonadida</taxon>
        <taxon>Trichomonadidae</taxon>
        <taxon>Trichomonas</taxon>
    </lineage>
</organism>
<dbReference type="Pfam" id="PF01239">
    <property type="entry name" value="PPTA"/>
    <property type="match status" value="1"/>
</dbReference>